<evidence type="ECO:0000256" key="4">
    <source>
        <dbReference type="PROSITE-ProRule" id="PRU00221"/>
    </source>
</evidence>
<reference evidence="6" key="1">
    <citation type="journal article" date="2020" name="bioRxiv">
        <title>Comparative genomics of Chlamydomonas.</title>
        <authorList>
            <person name="Craig R.J."/>
            <person name="Hasan A.R."/>
            <person name="Ness R.W."/>
            <person name="Keightley P.D."/>
        </authorList>
    </citation>
    <scope>NUCLEOTIDE SEQUENCE</scope>
    <source>
        <strain evidence="6">SAG 7.73</strain>
    </source>
</reference>
<evidence type="ECO:0000256" key="2">
    <source>
        <dbReference type="ARBA" id="ARBA00022737"/>
    </source>
</evidence>
<dbReference type="GO" id="GO:0000445">
    <property type="term" value="C:THO complex part of transcription export complex"/>
    <property type="evidence" value="ECO:0007669"/>
    <property type="project" value="TreeGrafter"/>
</dbReference>
<dbReference type="EMBL" id="JAEHOC010000027">
    <property type="protein sequence ID" value="KAG2430438.1"/>
    <property type="molecule type" value="Genomic_DNA"/>
</dbReference>
<evidence type="ECO:0008006" key="8">
    <source>
        <dbReference type="Google" id="ProtNLM"/>
    </source>
</evidence>
<protein>
    <recommendedName>
        <fullName evidence="8">THO complex subunit 3</fullName>
    </recommendedName>
</protein>
<dbReference type="InterPro" id="IPR040132">
    <property type="entry name" value="Tex1/THOC3"/>
</dbReference>
<dbReference type="GO" id="GO:0006406">
    <property type="term" value="P:mRNA export from nucleus"/>
    <property type="evidence" value="ECO:0007669"/>
    <property type="project" value="InterPro"/>
</dbReference>
<dbReference type="PROSITE" id="PS00678">
    <property type="entry name" value="WD_REPEATS_1"/>
    <property type="match status" value="1"/>
</dbReference>
<evidence type="ECO:0000256" key="5">
    <source>
        <dbReference type="SAM" id="MobiDB-lite"/>
    </source>
</evidence>
<dbReference type="SMART" id="SM00320">
    <property type="entry name" value="WD40"/>
    <property type="match status" value="6"/>
</dbReference>
<sequence length="348" mass="37961">MADYGRGGGPSDRDRGGPSTVVVDSRSPVFEAYGLRDLNGHRKKVNAVAWNCDGRRLASGSADRTIRVWTPEPHCNVTKTERSDAEYASHSDAVSCIEWRPDHPDVMASCSNSKSDTNIRFHDARTNKQTAAVALSNEKNQCLSWSLDGFMLVVTTSADELVFIDTRKMRKQRQWSMTGHMKMSEVRWGPTPSMLTLALDDGSLRISPLNKLDAPIWRLASHASHTTCLAYSKDFKLLASGGSDALVSLWDMEEVICLRTFCRPDQSVRAMSFSADGAWLAYVSEDGYGTIDVVSTGTGELAATLNLKSYCECVAWSPAAQVLAFGGDDTKEGYGAVSLWAPPKSAAS</sequence>
<feature type="repeat" description="WD" evidence="4">
    <location>
        <begin position="38"/>
        <end position="69"/>
    </location>
</feature>
<dbReference type="PANTHER" id="PTHR22839:SF0">
    <property type="entry name" value="THO COMPLEX SUBUNIT 3"/>
    <property type="match status" value="1"/>
</dbReference>
<dbReference type="Pfam" id="PF00400">
    <property type="entry name" value="WD40"/>
    <property type="match status" value="4"/>
</dbReference>
<dbReference type="PANTHER" id="PTHR22839">
    <property type="entry name" value="THO COMPLEX SUBUNIT 3 THO3"/>
    <property type="match status" value="1"/>
</dbReference>
<dbReference type="InterPro" id="IPR036322">
    <property type="entry name" value="WD40_repeat_dom_sf"/>
</dbReference>
<evidence type="ECO:0000313" key="6">
    <source>
        <dbReference type="EMBL" id="KAG2430438.1"/>
    </source>
</evidence>
<dbReference type="PROSITE" id="PS50082">
    <property type="entry name" value="WD_REPEATS_2"/>
    <property type="match status" value="2"/>
</dbReference>
<evidence type="ECO:0000256" key="3">
    <source>
        <dbReference type="ARBA" id="ARBA00046343"/>
    </source>
</evidence>
<feature type="compositionally biased region" description="Gly residues" evidence="5">
    <location>
        <begin position="1"/>
        <end position="10"/>
    </location>
</feature>
<keyword evidence="1 4" id="KW-0853">WD repeat</keyword>
<proteinExistence type="inferred from homology"/>
<keyword evidence="7" id="KW-1185">Reference proteome</keyword>
<name>A0A835VYD9_CHLIN</name>
<dbReference type="InterPro" id="IPR015943">
    <property type="entry name" value="WD40/YVTN_repeat-like_dom_sf"/>
</dbReference>
<organism evidence="6 7">
    <name type="scientific">Chlamydomonas incerta</name>
    <dbReference type="NCBI Taxonomy" id="51695"/>
    <lineage>
        <taxon>Eukaryota</taxon>
        <taxon>Viridiplantae</taxon>
        <taxon>Chlorophyta</taxon>
        <taxon>core chlorophytes</taxon>
        <taxon>Chlorophyceae</taxon>
        <taxon>CS clade</taxon>
        <taxon>Chlamydomonadales</taxon>
        <taxon>Chlamydomonadaceae</taxon>
        <taxon>Chlamydomonas</taxon>
    </lineage>
</organism>
<dbReference type="Proteomes" id="UP000650467">
    <property type="component" value="Unassembled WGS sequence"/>
</dbReference>
<accession>A0A835VYD9</accession>
<comment type="caution">
    <text evidence="6">The sequence shown here is derived from an EMBL/GenBank/DDBJ whole genome shotgun (WGS) entry which is preliminary data.</text>
</comment>
<keyword evidence="2" id="KW-0677">Repeat</keyword>
<dbReference type="AlphaFoldDB" id="A0A835VYD9"/>
<dbReference type="InterPro" id="IPR019775">
    <property type="entry name" value="WD40_repeat_CS"/>
</dbReference>
<dbReference type="InterPro" id="IPR001680">
    <property type="entry name" value="WD40_rpt"/>
</dbReference>
<dbReference type="FunFam" id="2.130.10.10:FF:002333">
    <property type="entry name" value="THO complex 3 G protein beta subunit"/>
    <property type="match status" value="1"/>
</dbReference>
<comment type="similarity">
    <text evidence="3">Belongs to the THOC3 family.</text>
</comment>
<dbReference type="Gene3D" id="2.130.10.10">
    <property type="entry name" value="YVTN repeat-like/Quinoprotein amine dehydrogenase"/>
    <property type="match status" value="2"/>
</dbReference>
<feature type="region of interest" description="Disordered" evidence="5">
    <location>
        <begin position="1"/>
        <end position="22"/>
    </location>
</feature>
<evidence type="ECO:0000313" key="7">
    <source>
        <dbReference type="Proteomes" id="UP000650467"/>
    </source>
</evidence>
<gene>
    <name evidence="6" type="ORF">HXX76_009962</name>
</gene>
<feature type="repeat" description="WD" evidence="4">
    <location>
        <begin position="219"/>
        <end position="260"/>
    </location>
</feature>
<dbReference type="OrthoDB" id="340259at2759"/>
<dbReference type="PROSITE" id="PS50294">
    <property type="entry name" value="WD_REPEATS_REGION"/>
    <property type="match status" value="2"/>
</dbReference>
<evidence type="ECO:0000256" key="1">
    <source>
        <dbReference type="ARBA" id="ARBA00022574"/>
    </source>
</evidence>
<dbReference type="SUPFAM" id="SSF50978">
    <property type="entry name" value="WD40 repeat-like"/>
    <property type="match status" value="1"/>
</dbReference>